<evidence type="ECO:0000256" key="4">
    <source>
        <dbReference type="ARBA" id="ARBA00023136"/>
    </source>
</evidence>
<keyword evidence="9" id="KW-1185">Reference proteome</keyword>
<comment type="subcellular location">
    <subcellularLocation>
        <location evidence="1">Membrane</location>
        <topology evidence="1">Multi-pass membrane protein</topology>
    </subcellularLocation>
</comment>
<protein>
    <recommendedName>
        <fullName evidence="7">MARVEL domain-containing protein</fullName>
    </recommendedName>
</protein>
<evidence type="ECO:0000256" key="1">
    <source>
        <dbReference type="ARBA" id="ARBA00004141"/>
    </source>
</evidence>
<dbReference type="EMBL" id="KQ947419">
    <property type="protein sequence ID" value="KUJ14932.1"/>
    <property type="molecule type" value="Genomic_DNA"/>
</dbReference>
<feature type="transmembrane region" description="Helical" evidence="6">
    <location>
        <begin position="90"/>
        <end position="112"/>
    </location>
</feature>
<feature type="domain" description="MARVEL" evidence="7">
    <location>
        <begin position="28"/>
        <end position="171"/>
    </location>
</feature>
<keyword evidence="4 6" id="KW-0472">Membrane</keyword>
<sequence length="239" mass="26062">MVDYNENVYGRRGLDGRSHIPALPFWVALIRIAQFILALITLILAGYASGVFGAGYFPGYGMTFFTFAWTVLFLLYIFVTPLWFPQVYLYWAHLGFEIATVIFWLVTFALLAQEAAVWNAFSTADAELNTALSEAGSNAIVFPHWDQAIKATKAAAGIGALTWLLFIVTLVVFSFLLHKHRVANGSTGFGISRPAAAPTDVEAKPATTTEKIPTTTAEPPLELNDVNGAQHQVSSPAFA</sequence>
<keyword evidence="2 6" id="KW-0812">Transmembrane</keyword>
<evidence type="ECO:0000256" key="5">
    <source>
        <dbReference type="SAM" id="MobiDB-lite"/>
    </source>
</evidence>
<evidence type="ECO:0000256" key="6">
    <source>
        <dbReference type="SAM" id="Phobius"/>
    </source>
</evidence>
<dbReference type="PANTHER" id="PTHR37451:SF4">
    <property type="entry name" value="MARVEL DOMAIN-CONTAINING PROTEIN"/>
    <property type="match status" value="1"/>
</dbReference>
<evidence type="ECO:0000256" key="3">
    <source>
        <dbReference type="ARBA" id="ARBA00022989"/>
    </source>
</evidence>
<organism evidence="8 9">
    <name type="scientific">Mollisia scopiformis</name>
    <name type="common">Conifer needle endophyte fungus</name>
    <name type="synonym">Phialocephala scopiformis</name>
    <dbReference type="NCBI Taxonomy" id="149040"/>
    <lineage>
        <taxon>Eukaryota</taxon>
        <taxon>Fungi</taxon>
        <taxon>Dikarya</taxon>
        <taxon>Ascomycota</taxon>
        <taxon>Pezizomycotina</taxon>
        <taxon>Leotiomycetes</taxon>
        <taxon>Helotiales</taxon>
        <taxon>Mollisiaceae</taxon>
        <taxon>Mollisia</taxon>
    </lineage>
</organism>
<evidence type="ECO:0000259" key="7">
    <source>
        <dbReference type="Pfam" id="PF01284"/>
    </source>
</evidence>
<reference evidence="8 9" key="1">
    <citation type="submission" date="2015-10" db="EMBL/GenBank/DDBJ databases">
        <title>Full genome of DAOMC 229536 Phialocephala scopiformis, a fungal endophyte of spruce producing the potent anti-insectan compound rugulosin.</title>
        <authorList>
            <consortium name="DOE Joint Genome Institute"/>
            <person name="Walker A.K."/>
            <person name="Frasz S.L."/>
            <person name="Seifert K.A."/>
            <person name="Miller J.D."/>
            <person name="Mondo S.J."/>
            <person name="Labutti K."/>
            <person name="Lipzen A."/>
            <person name="Dockter R."/>
            <person name="Kennedy M."/>
            <person name="Grigoriev I.V."/>
            <person name="Spatafora J.W."/>
        </authorList>
    </citation>
    <scope>NUCLEOTIDE SEQUENCE [LARGE SCALE GENOMIC DNA]</scope>
    <source>
        <strain evidence="8 9">CBS 120377</strain>
    </source>
</reference>
<accession>A0A194X554</accession>
<feature type="transmembrane region" description="Helical" evidence="6">
    <location>
        <begin position="60"/>
        <end position="84"/>
    </location>
</feature>
<dbReference type="GO" id="GO:0016020">
    <property type="term" value="C:membrane"/>
    <property type="evidence" value="ECO:0007669"/>
    <property type="project" value="UniProtKB-SubCell"/>
</dbReference>
<dbReference type="InParanoid" id="A0A194X554"/>
<feature type="compositionally biased region" description="Low complexity" evidence="5">
    <location>
        <begin position="204"/>
        <end position="220"/>
    </location>
</feature>
<proteinExistence type="predicted"/>
<dbReference type="InterPro" id="IPR008253">
    <property type="entry name" value="Marvel"/>
</dbReference>
<dbReference type="KEGG" id="psco:LY89DRAFT_735988"/>
<gene>
    <name evidence="8" type="ORF">LY89DRAFT_735988</name>
</gene>
<dbReference type="Pfam" id="PF01284">
    <property type="entry name" value="MARVEL"/>
    <property type="match status" value="1"/>
</dbReference>
<dbReference type="PANTHER" id="PTHR37451">
    <property type="entry name" value="MARVEL DOMAIN"/>
    <property type="match status" value="1"/>
</dbReference>
<evidence type="ECO:0000313" key="9">
    <source>
        <dbReference type="Proteomes" id="UP000070700"/>
    </source>
</evidence>
<dbReference type="GeneID" id="28829797"/>
<feature type="transmembrane region" description="Helical" evidence="6">
    <location>
        <begin position="25"/>
        <end position="48"/>
    </location>
</feature>
<evidence type="ECO:0000256" key="2">
    <source>
        <dbReference type="ARBA" id="ARBA00022692"/>
    </source>
</evidence>
<dbReference type="RefSeq" id="XP_018069287.1">
    <property type="nucleotide sequence ID" value="XM_018220071.1"/>
</dbReference>
<name>A0A194X554_MOLSC</name>
<dbReference type="STRING" id="149040.A0A194X554"/>
<dbReference type="AlphaFoldDB" id="A0A194X554"/>
<dbReference type="Proteomes" id="UP000070700">
    <property type="component" value="Unassembled WGS sequence"/>
</dbReference>
<feature type="compositionally biased region" description="Polar residues" evidence="5">
    <location>
        <begin position="227"/>
        <end position="239"/>
    </location>
</feature>
<dbReference type="OrthoDB" id="5325022at2759"/>
<keyword evidence="3 6" id="KW-1133">Transmembrane helix</keyword>
<feature type="region of interest" description="Disordered" evidence="5">
    <location>
        <begin position="200"/>
        <end position="239"/>
    </location>
</feature>
<feature type="transmembrane region" description="Helical" evidence="6">
    <location>
        <begin position="154"/>
        <end position="177"/>
    </location>
</feature>
<evidence type="ECO:0000313" key="8">
    <source>
        <dbReference type="EMBL" id="KUJ14932.1"/>
    </source>
</evidence>